<protein>
    <submittedName>
        <fullName evidence="1">Uncharacterized protein</fullName>
    </submittedName>
</protein>
<evidence type="ECO:0000313" key="1">
    <source>
        <dbReference type="EMBL" id="QJW83213.1"/>
    </source>
</evidence>
<gene>
    <name evidence="1" type="ORF">HK414_22370</name>
</gene>
<reference evidence="1 2" key="1">
    <citation type="submission" date="2020-05" db="EMBL/GenBank/DDBJ databases">
        <title>Ramlibacter rhizophilus sp. nov., isolated from rhizosphere soil of national flower Mugunghwa from South Korea.</title>
        <authorList>
            <person name="Zheng-Fei Y."/>
            <person name="Huan T."/>
        </authorList>
    </citation>
    <scope>NUCLEOTIDE SEQUENCE [LARGE SCALE GENOMIC DNA]</scope>
    <source>
        <strain evidence="1 2">H242</strain>
    </source>
</reference>
<accession>A0ABX6P1L8</accession>
<organism evidence="1 2">
    <name type="scientific">Ramlibacter terrae</name>
    <dbReference type="NCBI Taxonomy" id="2732511"/>
    <lineage>
        <taxon>Bacteria</taxon>
        <taxon>Pseudomonadati</taxon>
        <taxon>Pseudomonadota</taxon>
        <taxon>Betaproteobacteria</taxon>
        <taxon>Burkholderiales</taxon>
        <taxon>Comamonadaceae</taxon>
        <taxon>Ramlibacter</taxon>
    </lineage>
</organism>
<evidence type="ECO:0000313" key="2">
    <source>
        <dbReference type="Proteomes" id="UP000500826"/>
    </source>
</evidence>
<keyword evidence="2" id="KW-1185">Reference proteome</keyword>
<sequence>MLVQAGQRTTGIERVAAHAAIPQPLVDCHREQRTGRLRLAIGIPRVPGRAAELDVVVADVGAAVTDRADGDDPCAFGAHQRRLEQPGQQVVAKVVHGELPLDAVVGVAPGAGHDPRVVHRDVQRRRGLGEGLRECAHAGMRTEVERQRMQEGSRVVPAPGIHRRLRLGHVDVGHIDGCSCFRQRAGGGVAETRAAAGDERGLAAQVGASDDVEDGGLAVEPGGDARGFARRIGRFHGGME</sequence>
<dbReference type="Proteomes" id="UP000500826">
    <property type="component" value="Chromosome"/>
</dbReference>
<name>A0ABX6P1L8_9BURK</name>
<proteinExistence type="predicted"/>
<dbReference type="EMBL" id="CP053418">
    <property type="protein sequence ID" value="QJW83213.1"/>
    <property type="molecule type" value="Genomic_DNA"/>
</dbReference>